<dbReference type="GO" id="GO:0004803">
    <property type="term" value="F:transposase activity"/>
    <property type="evidence" value="ECO:0007669"/>
    <property type="project" value="InterPro"/>
</dbReference>
<dbReference type="InterPro" id="IPR002686">
    <property type="entry name" value="Transposase_17"/>
</dbReference>
<dbReference type="SMART" id="SM01321">
    <property type="entry name" value="Y1_Tnp"/>
    <property type="match status" value="1"/>
</dbReference>
<accession>A0A7W6RZ64</accession>
<evidence type="ECO:0000313" key="2">
    <source>
        <dbReference type="EMBL" id="MBB4285294.1"/>
    </source>
</evidence>
<dbReference type="RefSeq" id="WP_184432368.1">
    <property type="nucleotide sequence ID" value="NZ_JACIGI010000006.1"/>
</dbReference>
<dbReference type="InterPro" id="IPR052715">
    <property type="entry name" value="RAYT_transposase"/>
</dbReference>
<feature type="domain" description="Transposase IS200-like" evidence="1">
    <location>
        <begin position="8"/>
        <end position="131"/>
    </location>
</feature>
<dbReference type="PANTHER" id="PTHR36966:SF1">
    <property type="entry name" value="REP-ASSOCIATED TYROSINE TRANSPOSASE"/>
    <property type="match status" value="1"/>
</dbReference>
<name>A0A7W6RZ64_9PROT</name>
<keyword evidence="3" id="KW-1185">Reference proteome</keyword>
<dbReference type="SUPFAM" id="SSF143422">
    <property type="entry name" value="Transposase IS200-like"/>
    <property type="match status" value="1"/>
</dbReference>
<dbReference type="Proteomes" id="UP000555728">
    <property type="component" value="Unassembled WGS sequence"/>
</dbReference>
<dbReference type="NCBIfam" id="NF047646">
    <property type="entry name" value="REP_Tyr_transpos"/>
    <property type="match status" value="1"/>
</dbReference>
<dbReference type="InterPro" id="IPR036515">
    <property type="entry name" value="Transposase_17_sf"/>
</dbReference>
<proteinExistence type="predicted"/>
<dbReference type="Gene3D" id="3.30.70.1290">
    <property type="entry name" value="Transposase IS200-like"/>
    <property type="match status" value="1"/>
</dbReference>
<dbReference type="EMBL" id="JACIGI010000006">
    <property type="protein sequence ID" value="MBB4285294.1"/>
    <property type="molecule type" value="Genomic_DNA"/>
</dbReference>
<reference evidence="2 3" key="1">
    <citation type="submission" date="2020-08" db="EMBL/GenBank/DDBJ databases">
        <title>Genome sequencing of Purple Non-Sulfur Bacteria from various extreme environments.</title>
        <authorList>
            <person name="Mayer M."/>
        </authorList>
    </citation>
    <scope>NUCLEOTIDE SEQUENCE [LARGE SCALE GENOMIC DNA]</scope>
    <source>
        <strain evidence="2 3">JA135</strain>
    </source>
</reference>
<dbReference type="PANTHER" id="PTHR36966">
    <property type="entry name" value="REP-ASSOCIATED TYROSINE TRANSPOSASE"/>
    <property type="match status" value="1"/>
</dbReference>
<dbReference type="GO" id="GO:0006313">
    <property type="term" value="P:DNA transposition"/>
    <property type="evidence" value="ECO:0007669"/>
    <property type="project" value="InterPro"/>
</dbReference>
<sequence length="177" mass="20949">MRYRRLRIPAATWFFTVALENRRSCLLTEHIEALRRSVRGVHSAHPFYIIAWVVLPDHIHTVWRLPEEDSGYAMRWGLIKAGFSRQVAKTEDRGPSRREKGERGIWQRRFWEHMIRDERDLNTHIDYIHFNPVKHGLVNQARGWPYSTFHRYVARGDLDLDWGCTDSTSHGFGEPSP</sequence>
<organism evidence="2 3">
    <name type="scientific">Roseospira goensis</name>
    <dbReference type="NCBI Taxonomy" id="391922"/>
    <lineage>
        <taxon>Bacteria</taxon>
        <taxon>Pseudomonadati</taxon>
        <taxon>Pseudomonadota</taxon>
        <taxon>Alphaproteobacteria</taxon>
        <taxon>Rhodospirillales</taxon>
        <taxon>Rhodospirillaceae</taxon>
        <taxon>Roseospira</taxon>
    </lineage>
</organism>
<evidence type="ECO:0000313" key="3">
    <source>
        <dbReference type="Proteomes" id="UP000555728"/>
    </source>
</evidence>
<protein>
    <submittedName>
        <fullName evidence="2">Putative transposase</fullName>
    </submittedName>
</protein>
<dbReference type="AlphaFoldDB" id="A0A7W6RZ64"/>
<dbReference type="Pfam" id="PF01797">
    <property type="entry name" value="Y1_Tnp"/>
    <property type="match status" value="1"/>
</dbReference>
<gene>
    <name evidence="2" type="ORF">GGD88_001011</name>
</gene>
<evidence type="ECO:0000259" key="1">
    <source>
        <dbReference type="SMART" id="SM01321"/>
    </source>
</evidence>
<dbReference type="GO" id="GO:0043565">
    <property type="term" value="F:sequence-specific DNA binding"/>
    <property type="evidence" value="ECO:0007669"/>
    <property type="project" value="TreeGrafter"/>
</dbReference>
<comment type="caution">
    <text evidence="2">The sequence shown here is derived from an EMBL/GenBank/DDBJ whole genome shotgun (WGS) entry which is preliminary data.</text>
</comment>